<evidence type="ECO:0000313" key="2">
    <source>
        <dbReference type="Proteomes" id="UP000234849"/>
    </source>
</evidence>
<dbReference type="AlphaFoldDB" id="A0A2N5NG90"/>
<accession>A0A2N5NG90</accession>
<reference evidence="1 2" key="1">
    <citation type="journal article" date="2017" name="Genome Med.">
        <title>A novel Ruminococcus gnavus clade enriched in inflammatory bowel disease patients.</title>
        <authorList>
            <person name="Hall A.B."/>
            <person name="Yassour M."/>
            <person name="Sauk J."/>
            <person name="Garner A."/>
            <person name="Jiang X."/>
            <person name="Arthur T."/>
            <person name="Lagoudas G.K."/>
            <person name="Vatanen T."/>
            <person name="Fornelos N."/>
            <person name="Wilson R."/>
            <person name="Bertha M."/>
            <person name="Cohen M."/>
            <person name="Garber J."/>
            <person name="Khalili H."/>
            <person name="Gevers D."/>
            <person name="Ananthakrishnan A.N."/>
            <person name="Kugathasan S."/>
            <person name="Lander E.S."/>
            <person name="Blainey P."/>
            <person name="Vlamakis H."/>
            <person name="Xavier R.J."/>
            <person name="Huttenhower C."/>
        </authorList>
    </citation>
    <scope>NUCLEOTIDE SEQUENCE [LARGE SCALE GENOMIC DNA]</scope>
    <source>
        <strain evidence="1 2">RJX1118</strain>
    </source>
</reference>
<gene>
    <name evidence="1" type="ORF">CDL18_11290</name>
</gene>
<dbReference type="EMBL" id="NIHM01000016">
    <property type="protein sequence ID" value="PLT53784.1"/>
    <property type="molecule type" value="Genomic_DNA"/>
</dbReference>
<dbReference type="RefSeq" id="WP_024853811.1">
    <property type="nucleotide sequence ID" value="NZ_CABHNE010000035.1"/>
</dbReference>
<protein>
    <submittedName>
        <fullName evidence="1">Uncharacterized protein</fullName>
    </submittedName>
</protein>
<proteinExistence type="predicted"/>
<sequence length="114" mass="13393">MEYLGVLAFVIVLCYMSYPDKVKKLERKVKKLEKERCRESIMSKLIEELVGRDCKISSEKGINFAGKTEFECHVMDCDEEWLKISLKDKKNQEIVKMIRVEDVDEIEVKVDQSL</sequence>
<name>A0A2N5NG90_MEDGN</name>
<evidence type="ECO:0000313" key="1">
    <source>
        <dbReference type="EMBL" id="PLT53784.1"/>
    </source>
</evidence>
<comment type="caution">
    <text evidence="1">The sequence shown here is derived from an EMBL/GenBank/DDBJ whole genome shotgun (WGS) entry which is preliminary data.</text>
</comment>
<organism evidence="1 2">
    <name type="scientific">Mediterraneibacter gnavus</name>
    <name type="common">Ruminococcus gnavus</name>
    <dbReference type="NCBI Taxonomy" id="33038"/>
    <lineage>
        <taxon>Bacteria</taxon>
        <taxon>Bacillati</taxon>
        <taxon>Bacillota</taxon>
        <taxon>Clostridia</taxon>
        <taxon>Lachnospirales</taxon>
        <taxon>Lachnospiraceae</taxon>
        <taxon>Mediterraneibacter</taxon>
    </lineage>
</organism>
<dbReference type="Proteomes" id="UP000234849">
    <property type="component" value="Unassembled WGS sequence"/>
</dbReference>